<reference evidence="1 2" key="1">
    <citation type="submission" date="2024-05" db="EMBL/GenBank/DDBJ databases">
        <title>Genome sequencing of Marine Estuary Bacteria, Shewanella vesiculosa and S. baltica, and Pseudomonas syringae.</title>
        <authorList>
            <person name="Gurung A."/>
            <person name="Maclea K.S."/>
        </authorList>
    </citation>
    <scope>NUCLEOTIDE SEQUENCE [LARGE SCALE GENOMIC DNA]</scope>
    <source>
        <strain evidence="1 2">1A</strain>
    </source>
</reference>
<keyword evidence="2" id="KW-1185">Reference proteome</keyword>
<organism evidence="1 2">
    <name type="scientific">Shewanella vesiculosa</name>
    <dbReference type="NCBI Taxonomy" id="518738"/>
    <lineage>
        <taxon>Bacteria</taxon>
        <taxon>Pseudomonadati</taxon>
        <taxon>Pseudomonadota</taxon>
        <taxon>Gammaproteobacteria</taxon>
        <taxon>Alteromonadales</taxon>
        <taxon>Shewanellaceae</taxon>
        <taxon>Shewanella</taxon>
    </lineage>
</organism>
<protein>
    <recommendedName>
        <fullName evidence="3">ROK family protein</fullName>
    </recommendedName>
</protein>
<dbReference type="EMBL" id="JBDPZN010000006">
    <property type="protein sequence ID" value="MEO3683494.1"/>
    <property type="molecule type" value="Genomic_DNA"/>
</dbReference>
<proteinExistence type="predicted"/>
<accession>A0ABV0FRP1</accession>
<evidence type="ECO:0000313" key="1">
    <source>
        <dbReference type="EMBL" id="MEO3683494.1"/>
    </source>
</evidence>
<dbReference type="Proteomes" id="UP001477278">
    <property type="component" value="Unassembled WGS sequence"/>
</dbReference>
<comment type="caution">
    <text evidence="1">The sequence shown here is derived from an EMBL/GenBank/DDBJ whole genome shotgun (WGS) entry which is preliminary data.</text>
</comment>
<name>A0ABV0FRP1_9GAMM</name>
<gene>
    <name evidence="1" type="ORF">ABHN84_14530</name>
</gene>
<evidence type="ECO:0008006" key="3">
    <source>
        <dbReference type="Google" id="ProtNLM"/>
    </source>
</evidence>
<dbReference type="RefSeq" id="WP_182722116.1">
    <property type="nucleotide sequence ID" value="NZ_JBDPZN010000006.1"/>
</dbReference>
<sequence>MSGKQIMKVIGLDLGGNRVPFQNLSDEEFKVMSAELEAINFKSFANKVD</sequence>
<evidence type="ECO:0000313" key="2">
    <source>
        <dbReference type="Proteomes" id="UP001477278"/>
    </source>
</evidence>